<organism evidence="3 4">
    <name type="scientific">Rhodoferax sediminis</name>
    <dbReference type="NCBI Taxonomy" id="2509614"/>
    <lineage>
        <taxon>Bacteria</taxon>
        <taxon>Pseudomonadati</taxon>
        <taxon>Pseudomonadota</taxon>
        <taxon>Betaproteobacteria</taxon>
        <taxon>Burkholderiales</taxon>
        <taxon>Comamonadaceae</taxon>
        <taxon>Rhodoferax</taxon>
    </lineage>
</organism>
<evidence type="ECO:0000313" key="4">
    <source>
        <dbReference type="Proteomes" id="UP000316798"/>
    </source>
</evidence>
<keyword evidence="1" id="KW-1133">Transmembrane helix</keyword>
<feature type="transmembrane region" description="Helical" evidence="1">
    <location>
        <begin position="12"/>
        <end position="28"/>
    </location>
</feature>
<feature type="transmembrane region" description="Helical" evidence="1">
    <location>
        <begin position="34"/>
        <end position="55"/>
    </location>
</feature>
<dbReference type="Proteomes" id="UP000316798">
    <property type="component" value="Chromosome"/>
</dbReference>
<proteinExistence type="predicted"/>
<accession>A0A515D8P6</accession>
<keyword evidence="1" id="KW-0812">Transmembrane</keyword>
<evidence type="ECO:0000259" key="2">
    <source>
        <dbReference type="Pfam" id="PF03779"/>
    </source>
</evidence>
<keyword evidence="4" id="KW-1185">Reference proteome</keyword>
<gene>
    <name evidence="3" type="ORF">EUB48_05365</name>
</gene>
<name>A0A515D8P6_9BURK</name>
<reference evidence="3 4" key="1">
    <citation type="submission" date="2019-01" db="EMBL/GenBank/DDBJ databases">
        <title>Genomic insights into a novel species Rhodoferax sp.</title>
        <authorList>
            <person name="Jin L."/>
        </authorList>
    </citation>
    <scope>NUCLEOTIDE SEQUENCE [LARGE SCALE GENOMIC DNA]</scope>
    <source>
        <strain evidence="3 4">CHu59-6-5</strain>
    </source>
</reference>
<dbReference type="OrthoDB" id="32521at2"/>
<sequence>MKQLKHWQDPVNALLGVWVVLSPWALGFQDMTTAMANAVIIGLALIAASLGAMIVPRAWEEWTEGILGLWLVISPWALQFSAQRDAMLAAVISGIVILALALWTLLTDKDYNNWTHGAAH</sequence>
<dbReference type="Pfam" id="PF03779">
    <property type="entry name" value="SPW"/>
    <property type="match status" value="1"/>
</dbReference>
<feature type="transmembrane region" description="Helical" evidence="1">
    <location>
        <begin position="62"/>
        <end position="80"/>
    </location>
</feature>
<protein>
    <recommendedName>
        <fullName evidence="2">SPW repeat-containing integral membrane domain-containing protein</fullName>
    </recommendedName>
</protein>
<feature type="transmembrane region" description="Helical" evidence="1">
    <location>
        <begin position="86"/>
        <end position="106"/>
    </location>
</feature>
<dbReference type="RefSeq" id="WP_142817951.1">
    <property type="nucleotide sequence ID" value="NZ_CP035503.1"/>
</dbReference>
<dbReference type="EMBL" id="CP035503">
    <property type="protein sequence ID" value="QDL36789.1"/>
    <property type="molecule type" value="Genomic_DNA"/>
</dbReference>
<dbReference type="InterPro" id="IPR005530">
    <property type="entry name" value="SPW"/>
</dbReference>
<dbReference type="AlphaFoldDB" id="A0A515D8P6"/>
<feature type="domain" description="SPW repeat-containing integral membrane" evidence="2">
    <location>
        <begin position="7"/>
        <end position="102"/>
    </location>
</feature>
<evidence type="ECO:0000313" key="3">
    <source>
        <dbReference type="EMBL" id="QDL36789.1"/>
    </source>
</evidence>
<keyword evidence="1" id="KW-0472">Membrane</keyword>
<dbReference type="KEGG" id="rhf:EUB48_05365"/>
<evidence type="ECO:0000256" key="1">
    <source>
        <dbReference type="SAM" id="Phobius"/>
    </source>
</evidence>